<dbReference type="GO" id="GO:0005525">
    <property type="term" value="F:GTP binding"/>
    <property type="evidence" value="ECO:0007669"/>
    <property type="project" value="InterPro"/>
</dbReference>
<organism evidence="2 3">
    <name type="scientific">Compostibacillus humi</name>
    <dbReference type="NCBI Taxonomy" id="1245525"/>
    <lineage>
        <taxon>Bacteria</taxon>
        <taxon>Bacillati</taxon>
        <taxon>Bacillota</taxon>
        <taxon>Bacilli</taxon>
        <taxon>Bacillales</taxon>
        <taxon>Bacillaceae</taxon>
        <taxon>Compostibacillus</taxon>
    </lineage>
</organism>
<dbReference type="Pfam" id="PF03205">
    <property type="entry name" value="MobB"/>
    <property type="match status" value="1"/>
</dbReference>
<feature type="domain" description="Molybdopterin-guanine dinucleotide biosynthesis protein B (MobB)" evidence="1">
    <location>
        <begin position="3"/>
        <end position="132"/>
    </location>
</feature>
<dbReference type="InterPro" id="IPR004435">
    <property type="entry name" value="MobB_dom"/>
</dbReference>
<reference evidence="2" key="2">
    <citation type="submission" date="2020-09" db="EMBL/GenBank/DDBJ databases">
        <authorList>
            <person name="Sun Q."/>
            <person name="Zhou Y."/>
        </authorList>
    </citation>
    <scope>NUCLEOTIDE SEQUENCE</scope>
    <source>
        <strain evidence="2">CGMCC 1.12360</strain>
    </source>
</reference>
<evidence type="ECO:0000259" key="1">
    <source>
        <dbReference type="Pfam" id="PF03205"/>
    </source>
</evidence>
<dbReference type="RefSeq" id="WP_188391751.1">
    <property type="nucleotide sequence ID" value="NZ_BMEV01000022.1"/>
</dbReference>
<dbReference type="EMBL" id="BMEV01000022">
    <property type="protein sequence ID" value="GGH75202.1"/>
    <property type="molecule type" value="Genomic_DNA"/>
</dbReference>
<dbReference type="PANTHER" id="PTHR40072:SF1">
    <property type="entry name" value="MOLYBDOPTERIN-GUANINE DINUCLEOTIDE BIOSYNTHESIS ADAPTER PROTEIN"/>
    <property type="match status" value="1"/>
</dbReference>
<keyword evidence="3" id="KW-1185">Reference proteome</keyword>
<accession>A0A8J3EKF8</accession>
<comment type="caution">
    <text evidence="2">The sequence shown here is derived from an EMBL/GenBank/DDBJ whole genome shotgun (WGS) entry which is preliminary data.</text>
</comment>
<reference evidence="2" key="1">
    <citation type="journal article" date="2014" name="Int. J. Syst. Evol. Microbiol.">
        <title>Complete genome sequence of Corynebacterium casei LMG S-19264T (=DSM 44701T), isolated from a smear-ripened cheese.</title>
        <authorList>
            <consortium name="US DOE Joint Genome Institute (JGI-PGF)"/>
            <person name="Walter F."/>
            <person name="Albersmeier A."/>
            <person name="Kalinowski J."/>
            <person name="Ruckert C."/>
        </authorList>
    </citation>
    <scope>NUCLEOTIDE SEQUENCE</scope>
    <source>
        <strain evidence="2">CGMCC 1.12360</strain>
    </source>
</reference>
<dbReference type="InterPro" id="IPR052539">
    <property type="entry name" value="MGD_biosynthesis_adapter"/>
</dbReference>
<name>A0A8J3EKF8_9BACI</name>
<gene>
    <name evidence="2" type="ORF">GCM10010978_14820</name>
</gene>
<evidence type="ECO:0000313" key="3">
    <source>
        <dbReference type="Proteomes" id="UP000602050"/>
    </source>
</evidence>
<dbReference type="GO" id="GO:0006777">
    <property type="term" value="P:Mo-molybdopterin cofactor biosynthetic process"/>
    <property type="evidence" value="ECO:0007669"/>
    <property type="project" value="InterPro"/>
</dbReference>
<dbReference type="NCBIfam" id="TIGR00176">
    <property type="entry name" value="mobB"/>
    <property type="match status" value="1"/>
</dbReference>
<dbReference type="Proteomes" id="UP000602050">
    <property type="component" value="Unassembled WGS sequence"/>
</dbReference>
<sequence length="165" mass="18660">MDIIQIVGYKNSGKTALANEFISYLRNKGFLVGSLKHHGHGGTPAGIYNKDSESHRRNGAVVSGVKGEGMLQITKEKDWQLEQMIDLFQSFRLDILIIEGFKTAPYPKIVMIRNTKDLSLVEQLTNIQAIVSRVPIKGRSWGFPVFSAEQLAFVVKWYMKEMKKT</sequence>
<dbReference type="PANTHER" id="PTHR40072">
    <property type="entry name" value="MOLYBDOPTERIN-GUANINE DINUCLEOTIDE BIOSYNTHESIS ADAPTER PROTEIN-RELATED"/>
    <property type="match status" value="1"/>
</dbReference>
<proteinExistence type="predicted"/>
<dbReference type="SUPFAM" id="SSF52540">
    <property type="entry name" value="P-loop containing nucleoside triphosphate hydrolases"/>
    <property type="match status" value="1"/>
</dbReference>
<protein>
    <submittedName>
        <fullName evidence="2">Molybdopterin-guanine dinucleotide biosynthesis protein MobB</fullName>
    </submittedName>
</protein>
<dbReference type="Gene3D" id="3.40.50.300">
    <property type="entry name" value="P-loop containing nucleotide triphosphate hydrolases"/>
    <property type="match status" value="1"/>
</dbReference>
<dbReference type="AlphaFoldDB" id="A0A8J3EKF8"/>
<dbReference type="InterPro" id="IPR027417">
    <property type="entry name" value="P-loop_NTPase"/>
</dbReference>
<evidence type="ECO:0000313" key="2">
    <source>
        <dbReference type="EMBL" id="GGH75202.1"/>
    </source>
</evidence>